<reference evidence="2 3" key="1">
    <citation type="submission" date="2021-10" db="EMBL/GenBank/DDBJ databases">
        <authorList>
            <person name="Grouzdev D.S."/>
            <person name="Pantiukh K.S."/>
            <person name="Krutkina M.S."/>
        </authorList>
    </citation>
    <scope>NUCLEOTIDE SEQUENCE [LARGE SCALE GENOMIC DNA]</scope>
    <source>
        <strain evidence="2 3">Z-7514</strain>
    </source>
</reference>
<organism evidence="2 3">
    <name type="scientific">Halanaerobium polyolivorans</name>
    <dbReference type="NCBI Taxonomy" id="2886943"/>
    <lineage>
        <taxon>Bacteria</taxon>
        <taxon>Bacillati</taxon>
        <taxon>Bacillota</taxon>
        <taxon>Clostridia</taxon>
        <taxon>Halanaerobiales</taxon>
        <taxon>Halanaerobiaceae</taxon>
        <taxon>Halanaerobium</taxon>
    </lineage>
</organism>
<dbReference type="RefSeq" id="WP_369414135.1">
    <property type="nucleotide sequence ID" value="NZ_JAJFAT010000001.1"/>
</dbReference>
<dbReference type="AlphaFoldDB" id="A0AAW4WS48"/>
<proteinExistence type="predicted"/>
<dbReference type="GO" id="GO:0004146">
    <property type="term" value="F:dihydrofolate reductase activity"/>
    <property type="evidence" value="ECO:0007669"/>
    <property type="project" value="UniProtKB-EC"/>
</dbReference>
<keyword evidence="2" id="KW-0560">Oxidoreductase</keyword>
<evidence type="ECO:0000313" key="2">
    <source>
        <dbReference type="EMBL" id="MCC3143923.1"/>
    </source>
</evidence>
<evidence type="ECO:0000259" key="1">
    <source>
        <dbReference type="Pfam" id="PF00186"/>
    </source>
</evidence>
<dbReference type="Pfam" id="PF00186">
    <property type="entry name" value="DHFR_1"/>
    <property type="match status" value="1"/>
</dbReference>
<dbReference type="EMBL" id="JAJFAT010000001">
    <property type="protein sequence ID" value="MCC3143923.1"/>
    <property type="molecule type" value="Genomic_DNA"/>
</dbReference>
<protein>
    <submittedName>
        <fullName evidence="2">Dihydrofolate reductase</fullName>
        <ecNumber evidence="2">1.5.1.3</ecNumber>
    </submittedName>
</protein>
<gene>
    <name evidence="2" type="ORF">LJ207_01125</name>
</gene>
<accession>A0AAW4WS48</accession>
<feature type="domain" description="DHFR" evidence="1">
    <location>
        <begin position="2"/>
        <end position="41"/>
    </location>
</feature>
<dbReference type="SUPFAM" id="SSF53597">
    <property type="entry name" value="Dihydrofolate reductase-like"/>
    <property type="match status" value="1"/>
</dbReference>
<comment type="caution">
    <text evidence="2">The sequence shown here is derived from an EMBL/GenBank/DDBJ whole genome shotgun (WGS) entry which is preliminary data.</text>
</comment>
<dbReference type="InterPro" id="IPR001796">
    <property type="entry name" value="DHFR_dom"/>
</dbReference>
<name>A0AAW4WS48_9FIRM</name>
<sequence length="46" mass="5370">MESPLAGREKIILTRDENYSAKGCEVVHSKEEILNRFLDQENYSKK</sequence>
<dbReference type="InterPro" id="IPR024072">
    <property type="entry name" value="DHFR-like_dom_sf"/>
</dbReference>
<dbReference type="EC" id="1.5.1.3" evidence="2"/>
<evidence type="ECO:0000313" key="3">
    <source>
        <dbReference type="Proteomes" id="UP001199296"/>
    </source>
</evidence>
<dbReference type="Proteomes" id="UP001199296">
    <property type="component" value="Unassembled WGS sequence"/>
</dbReference>
<dbReference type="Gene3D" id="3.40.430.10">
    <property type="entry name" value="Dihydrofolate Reductase, subunit A"/>
    <property type="match status" value="1"/>
</dbReference>
<dbReference type="GO" id="GO:0046654">
    <property type="term" value="P:tetrahydrofolate biosynthetic process"/>
    <property type="evidence" value="ECO:0007669"/>
    <property type="project" value="InterPro"/>
</dbReference>
<keyword evidence="3" id="KW-1185">Reference proteome</keyword>